<keyword evidence="4" id="KW-0238">DNA-binding</keyword>
<dbReference type="InterPro" id="IPR029016">
    <property type="entry name" value="GAF-like_dom_sf"/>
</dbReference>
<dbReference type="SUPFAM" id="SSF55781">
    <property type="entry name" value="GAF domain-like"/>
    <property type="match status" value="1"/>
</dbReference>
<dbReference type="PRINTS" id="PR01590">
    <property type="entry name" value="HTHFIS"/>
</dbReference>
<organism evidence="8 9">
    <name type="scientific">Paraburkholderia kururiensis</name>
    <dbReference type="NCBI Taxonomy" id="984307"/>
    <lineage>
        <taxon>Bacteria</taxon>
        <taxon>Pseudomonadati</taxon>
        <taxon>Pseudomonadota</taxon>
        <taxon>Betaproteobacteria</taxon>
        <taxon>Burkholderiales</taxon>
        <taxon>Burkholderiaceae</taxon>
        <taxon>Paraburkholderia</taxon>
    </lineage>
</organism>
<accession>A0ABZ0WHP7</accession>
<evidence type="ECO:0000256" key="4">
    <source>
        <dbReference type="ARBA" id="ARBA00023125"/>
    </source>
</evidence>
<keyword evidence="1" id="KW-0547">Nucleotide-binding</keyword>
<dbReference type="InterPro" id="IPR003018">
    <property type="entry name" value="GAF"/>
</dbReference>
<dbReference type="Pfam" id="PF01590">
    <property type="entry name" value="GAF"/>
    <property type="match status" value="1"/>
</dbReference>
<dbReference type="InterPro" id="IPR002197">
    <property type="entry name" value="HTH_Fis"/>
</dbReference>
<keyword evidence="9" id="KW-1185">Reference proteome</keyword>
<dbReference type="SUPFAM" id="SSF46689">
    <property type="entry name" value="Homeodomain-like"/>
    <property type="match status" value="1"/>
</dbReference>
<dbReference type="Gene3D" id="3.30.450.40">
    <property type="match status" value="1"/>
</dbReference>
<dbReference type="Pfam" id="PF02954">
    <property type="entry name" value="HTH_8"/>
    <property type="match status" value="1"/>
</dbReference>
<sequence length="693" mass="75127">MRDDVRHVAGPSATRESSWLAPEIQKSHERSEMYGLSASTRPDYDVLPASELRLKLEQNRILCAHATPVMETLHEQIVNTQSMIVLTDSQGLILHSVGDDDFLRRAEKVALRPGANWAEDRQGTNAIGTAIAERSPTVVHGDQHYLAANRFLTCSSVPIVDPYGDLIGVLDVTGDHRSYHQHTMALARMSVQMIENHLFMNTFRETLQIAFHARPEFLGTLMEGIAAFTSDGRFLAANRSAQFQLGLPLSALRAHTLSSLFGVGSAQLLERLRASPGQYIALNLHTGATVCAKVDFRRPALPASTARALQSDAAQNDTAQPAAAAASATAVSAGAAPAHGRTTMLSRLAYLDTGDPQVAAVIGKVRKVIGKDVPILINGETGTGKELLARAIHNDSPRHAGPFVAVNCASIPETLIESELFGYEEGAFTGARRKGAVGKLLQANGGTLFLDEIGDMPYPLQVRLLRVLQERQVNPLGSARSIPVDIAVVCATHRDLREMIAQNRFREDLYYRLNGLVVKLPPLRERTDLEAVVLKMLHHESQQAGRLPSDAPLTVADDVMTLFTQCTWPGNFRQLANLLRTAAAMVDEDGEIRREHLPDDFFDDLRNPRPGLAQGVASSQDQHQGNVQVIPLRGARLQDVEAQAIAAAVAQHGGNVSAAARALGVSRNTIYRKLPSLSNEGQGEGDDDNAVNS</sequence>
<dbReference type="Pfam" id="PF00158">
    <property type="entry name" value="Sigma54_activat"/>
    <property type="match status" value="1"/>
</dbReference>
<dbReference type="Gene3D" id="1.10.8.60">
    <property type="match status" value="1"/>
</dbReference>
<evidence type="ECO:0000313" key="9">
    <source>
        <dbReference type="Proteomes" id="UP001325479"/>
    </source>
</evidence>
<dbReference type="EMBL" id="CP139965">
    <property type="protein sequence ID" value="WQD76850.1"/>
    <property type="molecule type" value="Genomic_DNA"/>
</dbReference>
<dbReference type="InterPro" id="IPR002078">
    <property type="entry name" value="Sigma_54_int"/>
</dbReference>
<proteinExistence type="predicted"/>
<feature type="domain" description="Sigma-54 factor interaction" evidence="7">
    <location>
        <begin position="351"/>
        <end position="584"/>
    </location>
</feature>
<dbReference type="PROSITE" id="PS00675">
    <property type="entry name" value="SIGMA54_INTERACT_1"/>
    <property type="match status" value="1"/>
</dbReference>
<dbReference type="InterPro" id="IPR027417">
    <property type="entry name" value="P-loop_NTPase"/>
</dbReference>
<dbReference type="InterPro" id="IPR025662">
    <property type="entry name" value="Sigma_54_int_dom_ATP-bd_1"/>
</dbReference>
<reference evidence="8 9" key="1">
    <citation type="submission" date="2023-12" db="EMBL/GenBank/DDBJ databases">
        <title>Genome sequencing and assembly of bacterial species from a model synthetic community.</title>
        <authorList>
            <person name="Hogle S.L."/>
        </authorList>
    </citation>
    <scope>NUCLEOTIDE SEQUENCE [LARGE SCALE GENOMIC DNA]</scope>
    <source>
        <strain evidence="8 9">HAMBI 2494</strain>
    </source>
</reference>
<dbReference type="PROSITE" id="PS00676">
    <property type="entry name" value="SIGMA54_INTERACT_2"/>
    <property type="match status" value="1"/>
</dbReference>
<dbReference type="RefSeq" id="WP_114809044.1">
    <property type="nucleotide sequence ID" value="NZ_CP139965.1"/>
</dbReference>
<dbReference type="Gene3D" id="3.40.50.300">
    <property type="entry name" value="P-loop containing nucleotide triphosphate hydrolases"/>
    <property type="match status" value="1"/>
</dbReference>
<dbReference type="InterPro" id="IPR009057">
    <property type="entry name" value="Homeodomain-like_sf"/>
</dbReference>
<keyword evidence="2" id="KW-0067">ATP-binding</keyword>
<feature type="region of interest" description="Disordered" evidence="6">
    <location>
        <begin position="1"/>
        <end position="23"/>
    </location>
</feature>
<evidence type="ECO:0000256" key="6">
    <source>
        <dbReference type="SAM" id="MobiDB-lite"/>
    </source>
</evidence>
<dbReference type="PANTHER" id="PTHR32071:SF77">
    <property type="entry name" value="TRANSCRIPTIONAL REGULATORY PROTEIN"/>
    <property type="match status" value="1"/>
</dbReference>
<evidence type="ECO:0000256" key="3">
    <source>
        <dbReference type="ARBA" id="ARBA00023015"/>
    </source>
</evidence>
<evidence type="ECO:0000259" key="7">
    <source>
        <dbReference type="PROSITE" id="PS50045"/>
    </source>
</evidence>
<dbReference type="Gene3D" id="1.10.10.60">
    <property type="entry name" value="Homeodomain-like"/>
    <property type="match status" value="1"/>
</dbReference>
<gene>
    <name evidence="8" type="ORF">U0042_22635</name>
</gene>
<keyword evidence="5" id="KW-0804">Transcription</keyword>
<dbReference type="InterPro" id="IPR003593">
    <property type="entry name" value="AAA+_ATPase"/>
</dbReference>
<name>A0ABZ0WHP7_9BURK</name>
<keyword evidence="3" id="KW-0805">Transcription regulation</keyword>
<evidence type="ECO:0000256" key="5">
    <source>
        <dbReference type="ARBA" id="ARBA00023163"/>
    </source>
</evidence>
<dbReference type="SUPFAM" id="SSF52540">
    <property type="entry name" value="P-loop containing nucleoside triphosphate hydrolases"/>
    <property type="match status" value="1"/>
</dbReference>
<dbReference type="CDD" id="cd00009">
    <property type="entry name" value="AAA"/>
    <property type="match status" value="1"/>
</dbReference>
<evidence type="ECO:0000313" key="8">
    <source>
        <dbReference type="EMBL" id="WQD76850.1"/>
    </source>
</evidence>
<evidence type="ECO:0000256" key="2">
    <source>
        <dbReference type="ARBA" id="ARBA00022840"/>
    </source>
</evidence>
<dbReference type="PROSITE" id="PS50045">
    <property type="entry name" value="SIGMA54_INTERACT_4"/>
    <property type="match status" value="1"/>
</dbReference>
<dbReference type="PANTHER" id="PTHR32071">
    <property type="entry name" value="TRANSCRIPTIONAL REGULATORY PROTEIN"/>
    <property type="match status" value="1"/>
</dbReference>
<evidence type="ECO:0000256" key="1">
    <source>
        <dbReference type="ARBA" id="ARBA00022741"/>
    </source>
</evidence>
<dbReference type="Pfam" id="PF25601">
    <property type="entry name" value="AAA_lid_14"/>
    <property type="match status" value="1"/>
</dbReference>
<protein>
    <submittedName>
        <fullName evidence="8">Sigma-54-dependent Fis family transcriptional regulator</fullName>
    </submittedName>
</protein>
<dbReference type="InterPro" id="IPR058031">
    <property type="entry name" value="AAA_lid_NorR"/>
</dbReference>
<dbReference type="InterPro" id="IPR025943">
    <property type="entry name" value="Sigma_54_int_dom_ATP-bd_2"/>
</dbReference>
<dbReference type="SMART" id="SM00382">
    <property type="entry name" value="AAA"/>
    <property type="match status" value="1"/>
</dbReference>
<dbReference type="Proteomes" id="UP001325479">
    <property type="component" value="Chromosome"/>
</dbReference>